<dbReference type="Proteomes" id="UP000186336">
    <property type="component" value="Chromosome"/>
</dbReference>
<evidence type="ECO:0000313" key="2">
    <source>
        <dbReference type="EMBL" id="APX11073.1"/>
    </source>
</evidence>
<keyword evidence="3" id="KW-1185">Reference proteome</keyword>
<dbReference type="AlphaFoldDB" id="A0A1P8MSV4"/>
<organism evidence="2 3">
    <name type="scientific">Tateyamaria omphalii</name>
    <dbReference type="NCBI Taxonomy" id="299262"/>
    <lineage>
        <taxon>Bacteria</taxon>
        <taxon>Pseudomonadati</taxon>
        <taxon>Pseudomonadota</taxon>
        <taxon>Alphaproteobacteria</taxon>
        <taxon>Rhodobacterales</taxon>
        <taxon>Roseobacteraceae</taxon>
        <taxon>Tateyamaria</taxon>
    </lineage>
</organism>
<proteinExistence type="predicted"/>
<name>A0A1P8MSV4_9RHOB</name>
<evidence type="ECO:0000313" key="3">
    <source>
        <dbReference type="Proteomes" id="UP000186336"/>
    </source>
</evidence>
<dbReference type="EMBL" id="CP019312">
    <property type="protein sequence ID" value="APX11073.1"/>
    <property type="molecule type" value="Genomic_DNA"/>
</dbReference>
<reference evidence="2 3" key="1">
    <citation type="submission" date="2017-01" db="EMBL/GenBank/DDBJ databases">
        <title>Complete genome of Tateyamaria omphalii DOK1-4 isolated from seawater in Dokdo.</title>
        <authorList>
            <person name="Kim J.H."/>
            <person name="Chi W.-J."/>
        </authorList>
    </citation>
    <scope>NUCLEOTIDE SEQUENCE [LARGE SCALE GENOMIC DNA]</scope>
    <source>
        <strain evidence="2 3">DOK1-4</strain>
    </source>
</reference>
<feature type="transmembrane region" description="Helical" evidence="1">
    <location>
        <begin position="12"/>
        <end position="32"/>
    </location>
</feature>
<dbReference type="KEGG" id="tom:BWR18_04750"/>
<keyword evidence="1" id="KW-0812">Transmembrane</keyword>
<gene>
    <name evidence="2" type="ORF">BWR18_04750</name>
</gene>
<sequence length="139" mass="15491">MYANGWWTQCNNWFGALLTLFGVSVFGFWPGVRSWLCQFAHPPTPDVSSFGFTKTKPLSRVQPRMIFGVTGAGLPLKQKCGFHLQGPSAFQLDRQPSPCPLAIRRRWLRDKEAAAAQADAASGKDCFCVQKLSATPWRN</sequence>
<protein>
    <submittedName>
        <fullName evidence="2">Uncharacterized protein</fullName>
    </submittedName>
</protein>
<evidence type="ECO:0000256" key="1">
    <source>
        <dbReference type="SAM" id="Phobius"/>
    </source>
</evidence>
<keyword evidence="1" id="KW-1133">Transmembrane helix</keyword>
<accession>A0A1P8MSV4</accession>
<keyword evidence="1" id="KW-0472">Membrane</keyword>